<name>A0A6J6SUB7_9ZZZZ</name>
<reference evidence="2" key="1">
    <citation type="submission" date="2020-05" db="EMBL/GenBank/DDBJ databases">
        <authorList>
            <person name="Chiriac C."/>
            <person name="Salcher M."/>
            <person name="Ghai R."/>
            <person name="Kavagutti S V."/>
        </authorList>
    </citation>
    <scope>NUCLEOTIDE SEQUENCE</scope>
</reference>
<feature type="compositionally biased region" description="Basic and acidic residues" evidence="1">
    <location>
        <begin position="252"/>
        <end position="272"/>
    </location>
</feature>
<dbReference type="AlphaFoldDB" id="A0A6J6SUB7"/>
<accession>A0A6J6SUB7</accession>
<dbReference type="EMBL" id="CAEZYW010000076">
    <property type="protein sequence ID" value="CAB4738536.1"/>
    <property type="molecule type" value="Genomic_DNA"/>
</dbReference>
<sequence>MLAHVREHWHALGEPSGTITNLRREEQLAHWRSEDTVGREFERSLISDGERADLLDGIPPELDPERMLLGRREHVENPTTHGELTTPLDKVDSVVAHVDKVLNRLGEVGGRVDCQPHRLDVAEARRHRLQDGPNRGDDDIDRLNEPIGRIGVGQPAQNCHPPADSVGRGRQPLVRKCLPAREHDDVAVRKECAKARREILCLTAGCRGNEERHPCTNGAWCGKGSCNERLQGTWGDNGHRLRAGPAGNLGDCSERRRVDDRPQESGQGHERAACARLARRSVAIIGCETTRSVTNGGIWLNAIARPSICEAS</sequence>
<gene>
    <name evidence="2" type="ORF">UFOPK2786_00640</name>
</gene>
<protein>
    <submittedName>
        <fullName evidence="2">Unannotated protein</fullName>
    </submittedName>
</protein>
<evidence type="ECO:0000256" key="1">
    <source>
        <dbReference type="SAM" id="MobiDB-lite"/>
    </source>
</evidence>
<organism evidence="2">
    <name type="scientific">freshwater metagenome</name>
    <dbReference type="NCBI Taxonomy" id="449393"/>
    <lineage>
        <taxon>unclassified sequences</taxon>
        <taxon>metagenomes</taxon>
        <taxon>ecological metagenomes</taxon>
    </lineage>
</organism>
<feature type="region of interest" description="Disordered" evidence="1">
    <location>
        <begin position="237"/>
        <end position="272"/>
    </location>
</feature>
<evidence type="ECO:0000313" key="2">
    <source>
        <dbReference type="EMBL" id="CAB4738536.1"/>
    </source>
</evidence>
<proteinExistence type="predicted"/>